<proteinExistence type="predicted"/>
<evidence type="ECO:0000313" key="2">
    <source>
        <dbReference type="Proteomes" id="UP000659172"/>
    </source>
</evidence>
<evidence type="ECO:0000313" key="1">
    <source>
        <dbReference type="EMBL" id="NVP58210.1"/>
    </source>
</evidence>
<protein>
    <submittedName>
        <fullName evidence="1">Uncharacterized protein</fullName>
    </submittedName>
</protein>
<comment type="caution">
    <text evidence="1">The sequence shown here is derived from an EMBL/GenBank/DDBJ whole genome shotgun (WGS) entry which is preliminary data.</text>
</comment>
<keyword evidence="2" id="KW-1185">Reference proteome</keyword>
<gene>
    <name evidence="1" type="ORF">HV823_23510</name>
</gene>
<sequence>MSKIEIKTILGMYFHSFLWIRGDGAMTMPCGVPGDDIDIRLLKGLSLEIQPIRKSLLVIGSTVLGVPIS</sequence>
<dbReference type="RefSeq" id="WP_176952110.1">
    <property type="nucleotide sequence ID" value="NZ_JABXYK010000022.1"/>
</dbReference>
<dbReference type="Proteomes" id="UP000659172">
    <property type="component" value="Unassembled WGS sequence"/>
</dbReference>
<accession>A0ABX2QK89</accession>
<dbReference type="EMBL" id="JABXYK010000022">
    <property type="protein sequence ID" value="NVP58210.1"/>
    <property type="molecule type" value="Genomic_DNA"/>
</dbReference>
<reference evidence="1 2" key="1">
    <citation type="submission" date="2020-06" db="EMBL/GenBank/DDBJ databases">
        <title>Rhizobium sp.nov. isolated from the tomato plant.</title>
        <authorList>
            <person name="Thin K.K."/>
            <person name="Zhang X."/>
            <person name="He S."/>
        </authorList>
    </citation>
    <scope>NUCLEOTIDE SEQUENCE [LARGE SCALE GENOMIC DNA]</scope>
    <source>
        <strain evidence="1 2">DBTS2</strain>
    </source>
</reference>
<organism evidence="1 2">
    <name type="scientific">Mycoplana rhizolycopersici</name>
    <dbReference type="NCBI Taxonomy" id="2746702"/>
    <lineage>
        <taxon>Bacteria</taxon>
        <taxon>Pseudomonadati</taxon>
        <taxon>Pseudomonadota</taxon>
        <taxon>Alphaproteobacteria</taxon>
        <taxon>Hyphomicrobiales</taxon>
        <taxon>Rhizobiaceae</taxon>
        <taxon>Mycoplana</taxon>
    </lineage>
</organism>
<name>A0ABX2QK89_9HYPH</name>